<reference evidence="2" key="1">
    <citation type="submission" date="2014-05" db="EMBL/GenBank/DDBJ databases">
        <title>The genome and life-stage specific transcriptomes of Globodera pallida elucidate key aspects of plant parasitism by a cyst nematode.</title>
        <authorList>
            <person name="Cotton J.A."/>
            <person name="Lilley C.J."/>
            <person name="Jones L.M."/>
            <person name="Kikuchi T."/>
            <person name="Reid A.J."/>
            <person name="Thorpe P."/>
            <person name="Tsai I.J."/>
            <person name="Beasley H."/>
            <person name="Blok V."/>
            <person name="Cock P.J.A."/>
            <person name="Van den Akker S.E."/>
            <person name="Holroyd N."/>
            <person name="Hunt M."/>
            <person name="Mantelin S."/>
            <person name="Naghra H."/>
            <person name="Pain A."/>
            <person name="Palomares-Rius J.E."/>
            <person name="Zarowiecki M."/>
            <person name="Berriman M."/>
            <person name="Jones J.T."/>
            <person name="Urwin P.E."/>
        </authorList>
    </citation>
    <scope>NUCLEOTIDE SEQUENCE [LARGE SCALE GENOMIC DNA]</scope>
    <source>
        <strain evidence="2">Lindley</strain>
    </source>
</reference>
<evidence type="ECO:0000256" key="1">
    <source>
        <dbReference type="SAM" id="Phobius"/>
    </source>
</evidence>
<keyword evidence="2" id="KW-1185">Reference proteome</keyword>
<proteinExistence type="predicted"/>
<protein>
    <submittedName>
        <fullName evidence="3">Uncharacterized protein</fullName>
    </submittedName>
</protein>
<feature type="transmembrane region" description="Helical" evidence="1">
    <location>
        <begin position="6"/>
        <end position="25"/>
    </location>
</feature>
<sequence length="54" mass="6315">MVNQVSEMFPGTFMAIHIVILRCLVLRRSPSNSCWEEMGKMKTLSRMARRQTNK</sequence>
<dbReference type="WBParaSite" id="GPLIN_001079600">
    <property type="protein sequence ID" value="GPLIN_001079600"/>
    <property type="gene ID" value="GPLIN_001079600"/>
</dbReference>
<keyword evidence="1" id="KW-0812">Transmembrane</keyword>
<accession>A0A183CD44</accession>
<evidence type="ECO:0000313" key="3">
    <source>
        <dbReference type="WBParaSite" id="GPLIN_001079600"/>
    </source>
</evidence>
<dbReference type="AlphaFoldDB" id="A0A183CD44"/>
<name>A0A183CD44_GLOPA</name>
<keyword evidence="1" id="KW-0472">Membrane</keyword>
<reference evidence="3" key="2">
    <citation type="submission" date="2016-06" db="UniProtKB">
        <authorList>
            <consortium name="WormBaseParasite"/>
        </authorList>
    </citation>
    <scope>IDENTIFICATION</scope>
</reference>
<organism evidence="2 3">
    <name type="scientific">Globodera pallida</name>
    <name type="common">Potato cyst nematode worm</name>
    <name type="synonym">Heterodera pallida</name>
    <dbReference type="NCBI Taxonomy" id="36090"/>
    <lineage>
        <taxon>Eukaryota</taxon>
        <taxon>Metazoa</taxon>
        <taxon>Ecdysozoa</taxon>
        <taxon>Nematoda</taxon>
        <taxon>Chromadorea</taxon>
        <taxon>Rhabditida</taxon>
        <taxon>Tylenchina</taxon>
        <taxon>Tylenchomorpha</taxon>
        <taxon>Tylenchoidea</taxon>
        <taxon>Heteroderidae</taxon>
        <taxon>Heteroderinae</taxon>
        <taxon>Globodera</taxon>
    </lineage>
</organism>
<dbReference type="Proteomes" id="UP000050741">
    <property type="component" value="Unassembled WGS sequence"/>
</dbReference>
<keyword evidence="1" id="KW-1133">Transmembrane helix</keyword>
<evidence type="ECO:0000313" key="2">
    <source>
        <dbReference type="Proteomes" id="UP000050741"/>
    </source>
</evidence>